<feature type="transmembrane region" description="Helical" evidence="9">
    <location>
        <begin position="143"/>
        <end position="161"/>
    </location>
</feature>
<evidence type="ECO:0000256" key="8">
    <source>
        <dbReference type="ARBA" id="ARBA00039710"/>
    </source>
</evidence>
<dbReference type="EMBL" id="PIXC01000016">
    <property type="protein sequence ID" value="PKE25852.1"/>
    <property type="molecule type" value="Genomic_DNA"/>
</dbReference>
<comment type="function">
    <text evidence="6">Increases the activity of extracellular murein hydrolases possibly by mediating their export via hole formation. Inhibited by the antiholin-like proteins LrgAB. In an unstressed cell, the LrgAB products probably inhibit the function of the CidAB proteins. When a cell is stressed by the addition of antibiotics or by other factors in the environment, the CidAB proteins possibly oligomerize within the bacterial cell membrane, creating lesions that disrupt the proton motive force, which in turn results in loss of cell viability. These lesions are also hypothesized to regulate the subsequent cell lysis by either allowing the murein hydrolases access to the cell wall substrate and/or regulating their activity by a possible change in the cell wall pH that results from loss of membrane potential.</text>
</comment>
<evidence type="ECO:0000256" key="3">
    <source>
        <dbReference type="ARBA" id="ARBA00022692"/>
    </source>
</evidence>
<organism evidence="10 11">
    <name type="scientific">Macrococcoides caseolyticum</name>
    <dbReference type="NCBI Taxonomy" id="69966"/>
    <lineage>
        <taxon>Bacteria</taxon>
        <taxon>Bacillati</taxon>
        <taxon>Bacillota</taxon>
        <taxon>Bacilli</taxon>
        <taxon>Bacillales</taxon>
        <taxon>Staphylococcaceae</taxon>
        <taxon>Macrococcoides</taxon>
    </lineage>
</organism>
<evidence type="ECO:0000256" key="2">
    <source>
        <dbReference type="ARBA" id="ARBA00022475"/>
    </source>
</evidence>
<gene>
    <name evidence="10" type="ORF">CW686_07960</name>
</gene>
<reference evidence="10 11" key="1">
    <citation type="submission" date="2017-12" db="EMBL/GenBank/DDBJ databases">
        <title>Genomics of Macrococcus caseolyticus.</title>
        <authorList>
            <person name="MacFadyen A.C."/>
            <person name="Paterson G.K."/>
        </authorList>
    </citation>
    <scope>NUCLEOTIDE SEQUENCE [LARGE SCALE GENOMIC DNA]</scope>
    <source>
        <strain evidence="10 11">5788_EF188</strain>
    </source>
</reference>
<evidence type="ECO:0000256" key="6">
    <source>
        <dbReference type="ARBA" id="ARBA00037291"/>
    </source>
</evidence>
<evidence type="ECO:0000313" key="10">
    <source>
        <dbReference type="EMBL" id="PKE25852.1"/>
    </source>
</evidence>
<dbReference type="Pfam" id="PF04172">
    <property type="entry name" value="LrgB"/>
    <property type="match status" value="1"/>
</dbReference>
<evidence type="ECO:0000256" key="9">
    <source>
        <dbReference type="SAM" id="Phobius"/>
    </source>
</evidence>
<comment type="similarity">
    <text evidence="7">Belongs to the CidB/LrgB family. CidB subfamily.</text>
</comment>
<comment type="subcellular location">
    <subcellularLocation>
        <location evidence="1">Cell membrane</location>
        <topology evidence="1">Multi-pass membrane protein</topology>
    </subcellularLocation>
</comment>
<protein>
    <recommendedName>
        <fullName evidence="8">Holin-like protein CidB</fullName>
    </recommendedName>
</protein>
<dbReference type="AlphaFoldDB" id="A0A855GVR0"/>
<dbReference type="RefSeq" id="WP_086038013.1">
    <property type="nucleotide sequence ID" value="NZ_CP021058.1"/>
</dbReference>
<sequence length="223" mass="24201">MIETLSLLFLTIILFTGAVALNKRYPKVWTLPIFTVSGLMMIILIGFHIPYKEYQHATAIFNFLLGPAIVAFALPLYQMRKVVVKYLHFIVAGFTMGLMVSLLATYLLAMVLPLDKTLVHSLWEKNVTLPVAMNIASSTNGSVALTSIAVIISGCIGFSFGHKVMKWMKIDHFVARGVAMAAVAHVFGTNTSMALSKEEGGIALVTMVGTAILASVIIPILIS</sequence>
<keyword evidence="4 9" id="KW-1133">Transmembrane helix</keyword>
<accession>A0A855GVR0</accession>
<dbReference type="PANTHER" id="PTHR30249">
    <property type="entry name" value="PUTATIVE SEROTONIN TRANSPORTER"/>
    <property type="match status" value="1"/>
</dbReference>
<dbReference type="GO" id="GO:0005886">
    <property type="term" value="C:plasma membrane"/>
    <property type="evidence" value="ECO:0007669"/>
    <property type="project" value="UniProtKB-SubCell"/>
</dbReference>
<feature type="transmembrane region" description="Helical" evidence="9">
    <location>
        <begin position="173"/>
        <end position="195"/>
    </location>
</feature>
<keyword evidence="5 9" id="KW-0472">Membrane</keyword>
<dbReference type="InterPro" id="IPR007300">
    <property type="entry name" value="CidB/LrgB"/>
</dbReference>
<feature type="transmembrane region" description="Helical" evidence="9">
    <location>
        <begin position="29"/>
        <end position="51"/>
    </location>
</feature>
<feature type="transmembrane region" description="Helical" evidence="9">
    <location>
        <begin position="57"/>
        <end position="77"/>
    </location>
</feature>
<name>A0A855GVR0_9STAP</name>
<feature type="transmembrane region" description="Helical" evidence="9">
    <location>
        <begin position="6"/>
        <end position="22"/>
    </location>
</feature>
<evidence type="ECO:0000256" key="7">
    <source>
        <dbReference type="ARBA" id="ARBA00038265"/>
    </source>
</evidence>
<keyword evidence="3 9" id="KW-0812">Transmembrane</keyword>
<evidence type="ECO:0000256" key="1">
    <source>
        <dbReference type="ARBA" id="ARBA00004651"/>
    </source>
</evidence>
<feature type="transmembrane region" description="Helical" evidence="9">
    <location>
        <begin position="201"/>
        <end position="222"/>
    </location>
</feature>
<keyword evidence="2" id="KW-1003">Cell membrane</keyword>
<evidence type="ECO:0000256" key="4">
    <source>
        <dbReference type="ARBA" id="ARBA00022989"/>
    </source>
</evidence>
<evidence type="ECO:0000313" key="11">
    <source>
        <dbReference type="Proteomes" id="UP000233482"/>
    </source>
</evidence>
<dbReference type="Proteomes" id="UP000233482">
    <property type="component" value="Unassembled WGS sequence"/>
</dbReference>
<proteinExistence type="inferred from homology"/>
<evidence type="ECO:0000256" key="5">
    <source>
        <dbReference type="ARBA" id="ARBA00023136"/>
    </source>
</evidence>
<comment type="caution">
    <text evidence="10">The sequence shown here is derived from an EMBL/GenBank/DDBJ whole genome shotgun (WGS) entry which is preliminary data.</text>
</comment>
<dbReference type="PANTHER" id="PTHR30249:SF17">
    <property type="entry name" value="HOLIN-LIKE PROTEIN CIDB"/>
    <property type="match status" value="1"/>
</dbReference>
<feature type="transmembrane region" description="Helical" evidence="9">
    <location>
        <begin position="89"/>
        <end position="112"/>
    </location>
</feature>